<feature type="transmembrane region" description="Helical" evidence="1">
    <location>
        <begin position="64"/>
        <end position="86"/>
    </location>
</feature>
<keyword evidence="1" id="KW-0812">Transmembrane</keyword>
<evidence type="ECO:0000256" key="1">
    <source>
        <dbReference type="SAM" id="Phobius"/>
    </source>
</evidence>
<sequence>MTEKDYGLKADILIVPIDNWGGEWKSVYYWRIAIDGIEKVGRKRRNPSGYCSCQFCKRHDEAAIVLDLIVLPTAALMDGLGFLLLLGTQ</sequence>
<dbReference type="EMBL" id="BMAT01004901">
    <property type="protein sequence ID" value="GFR82618.1"/>
    <property type="molecule type" value="Genomic_DNA"/>
</dbReference>
<dbReference type="Proteomes" id="UP000762676">
    <property type="component" value="Unassembled WGS sequence"/>
</dbReference>
<accession>A0AAV4GAM1</accession>
<keyword evidence="1" id="KW-0472">Membrane</keyword>
<gene>
    <name evidence="2" type="ORF">ElyMa_002367300</name>
</gene>
<proteinExistence type="predicted"/>
<keyword evidence="3" id="KW-1185">Reference proteome</keyword>
<dbReference type="AlphaFoldDB" id="A0AAV4GAM1"/>
<comment type="caution">
    <text evidence="2">The sequence shown here is derived from an EMBL/GenBank/DDBJ whole genome shotgun (WGS) entry which is preliminary data.</text>
</comment>
<organism evidence="2 3">
    <name type="scientific">Elysia marginata</name>
    <dbReference type="NCBI Taxonomy" id="1093978"/>
    <lineage>
        <taxon>Eukaryota</taxon>
        <taxon>Metazoa</taxon>
        <taxon>Spiralia</taxon>
        <taxon>Lophotrochozoa</taxon>
        <taxon>Mollusca</taxon>
        <taxon>Gastropoda</taxon>
        <taxon>Heterobranchia</taxon>
        <taxon>Euthyneura</taxon>
        <taxon>Panpulmonata</taxon>
        <taxon>Sacoglossa</taxon>
        <taxon>Placobranchoidea</taxon>
        <taxon>Plakobranchidae</taxon>
        <taxon>Elysia</taxon>
    </lineage>
</organism>
<name>A0AAV4GAM1_9GAST</name>
<evidence type="ECO:0000313" key="3">
    <source>
        <dbReference type="Proteomes" id="UP000762676"/>
    </source>
</evidence>
<evidence type="ECO:0000313" key="2">
    <source>
        <dbReference type="EMBL" id="GFR82618.1"/>
    </source>
</evidence>
<reference evidence="2 3" key="1">
    <citation type="journal article" date="2021" name="Elife">
        <title>Chloroplast acquisition without the gene transfer in kleptoplastic sea slugs, Plakobranchus ocellatus.</title>
        <authorList>
            <person name="Maeda T."/>
            <person name="Takahashi S."/>
            <person name="Yoshida T."/>
            <person name="Shimamura S."/>
            <person name="Takaki Y."/>
            <person name="Nagai Y."/>
            <person name="Toyoda A."/>
            <person name="Suzuki Y."/>
            <person name="Arimoto A."/>
            <person name="Ishii H."/>
            <person name="Satoh N."/>
            <person name="Nishiyama T."/>
            <person name="Hasebe M."/>
            <person name="Maruyama T."/>
            <person name="Minagawa J."/>
            <person name="Obokata J."/>
            <person name="Shigenobu S."/>
        </authorList>
    </citation>
    <scope>NUCLEOTIDE SEQUENCE [LARGE SCALE GENOMIC DNA]</scope>
</reference>
<protein>
    <submittedName>
        <fullName evidence="2">Uncharacterized protein</fullName>
    </submittedName>
</protein>
<keyword evidence="1" id="KW-1133">Transmembrane helix</keyword>